<proteinExistence type="predicted"/>
<dbReference type="AlphaFoldDB" id="A0AAV8ZVL7"/>
<evidence type="ECO:0000313" key="1">
    <source>
        <dbReference type="EMBL" id="KAJ8970466.1"/>
    </source>
</evidence>
<dbReference type="EMBL" id="JANEYF010000349">
    <property type="protein sequence ID" value="KAJ8970466.1"/>
    <property type="molecule type" value="Genomic_DNA"/>
</dbReference>
<gene>
    <name evidence="1" type="ORF">NQ314_001218</name>
</gene>
<name>A0AAV8ZVL7_9CUCU</name>
<sequence>MSDFKDLNRKRGSIKARLTNFKTYLDDLVSGKLDNKLDKIEIIELESRMTKIDSILSEFGEIQEQIESIVDDRDFEAQVEQRIIFENAFYKIMATCRNIVADNEAVADDVSVKSNSSTRGFGTNEIANNSVLALQARPKLPAIPLPKFNGNSANWLENSDWKKLDRGYDNKTFDKGRQKFSKSFVATTPICSFCKSQHYINNCPDFLKLKIRSRFEQARKLGLCLNCLKKGNHISKNCEVRGCTKCGAKHHTLLHYEARSEELAAESSTQQAMTIGANKIPQSTASNSGQMAPSQVTSVFVEKGFFSSK</sequence>
<protein>
    <submittedName>
        <fullName evidence="1">Uncharacterized protein</fullName>
    </submittedName>
</protein>
<reference evidence="1" key="1">
    <citation type="journal article" date="2023" name="Insect Mol. Biol.">
        <title>Genome sequencing provides insights into the evolution of gene families encoding plant cell wall-degrading enzymes in longhorned beetles.</title>
        <authorList>
            <person name="Shin N.R."/>
            <person name="Okamura Y."/>
            <person name="Kirsch R."/>
            <person name="Pauchet Y."/>
        </authorList>
    </citation>
    <scope>NUCLEOTIDE SEQUENCE</scope>
    <source>
        <strain evidence="1">RBIC_L_NR</strain>
    </source>
</reference>
<evidence type="ECO:0000313" key="2">
    <source>
        <dbReference type="Proteomes" id="UP001162156"/>
    </source>
</evidence>
<organism evidence="1 2">
    <name type="scientific">Rhamnusium bicolor</name>
    <dbReference type="NCBI Taxonomy" id="1586634"/>
    <lineage>
        <taxon>Eukaryota</taxon>
        <taxon>Metazoa</taxon>
        <taxon>Ecdysozoa</taxon>
        <taxon>Arthropoda</taxon>
        <taxon>Hexapoda</taxon>
        <taxon>Insecta</taxon>
        <taxon>Pterygota</taxon>
        <taxon>Neoptera</taxon>
        <taxon>Endopterygota</taxon>
        <taxon>Coleoptera</taxon>
        <taxon>Polyphaga</taxon>
        <taxon>Cucujiformia</taxon>
        <taxon>Chrysomeloidea</taxon>
        <taxon>Cerambycidae</taxon>
        <taxon>Lepturinae</taxon>
        <taxon>Rhagiini</taxon>
        <taxon>Rhamnusium</taxon>
    </lineage>
</organism>
<dbReference type="PANTHER" id="PTHR47331">
    <property type="entry name" value="PHD-TYPE DOMAIN-CONTAINING PROTEIN"/>
    <property type="match status" value="1"/>
</dbReference>
<keyword evidence="2" id="KW-1185">Reference proteome</keyword>
<comment type="caution">
    <text evidence="1">The sequence shown here is derived from an EMBL/GenBank/DDBJ whole genome shotgun (WGS) entry which is preliminary data.</text>
</comment>
<dbReference type="PANTHER" id="PTHR47331:SF5">
    <property type="entry name" value="RIBONUCLEASE H"/>
    <property type="match status" value="1"/>
</dbReference>
<dbReference type="Proteomes" id="UP001162156">
    <property type="component" value="Unassembled WGS sequence"/>
</dbReference>
<accession>A0AAV8ZVL7</accession>